<dbReference type="InterPro" id="IPR011009">
    <property type="entry name" value="Kinase-like_dom_sf"/>
</dbReference>
<gene>
    <name evidence="4" type="ORF">PGLA1383_LOCUS12424</name>
</gene>
<evidence type="ECO:0000313" key="4">
    <source>
        <dbReference type="EMBL" id="CAE8593839.1"/>
    </source>
</evidence>
<dbReference type="SUPFAM" id="SSF56112">
    <property type="entry name" value="Protein kinase-like (PK-like)"/>
    <property type="match status" value="1"/>
</dbReference>
<keyword evidence="1" id="KW-0067">ATP-binding</keyword>
<feature type="compositionally biased region" description="Polar residues" evidence="2">
    <location>
        <begin position="50"/>
        <end position="62"/>
    </location>
</feature>
<dbReference type="InterPro" id="IPR020635">
    <property type="entry name" value="Tyr_kinase_cat_dom"/>
</dbReference>
<comment type="caution">
    <text evidence="4">The sequence shown here is derived from an EMBL/GenBank/DDBJ whole genome shotgun (WGS) entry which is preliminary data.</text>
</comment>
<organism evidence="4 5">
    <name type="scientific">Polarella glacialis</name>
    <name type="common">Dinoflagellate</name>
    <dbReference type="NCBI Taxonomy" id="89957"/>
    <lineage>
        <taxon>Eukaryota</taxon>
        <taxon>Sar</taxon>
        <taxon>Alveolata</taxon>
        <taxon>Dinophyceae</taxon>
        <taxon>Suessiales</taxon>
        <taxon>Suessiaceae</taxon>
        <taxon>Polarella</taxon>
    </lineage>
</organism>
<dbReference type="CDD" id="cd00180">
    <property type="entry name" value="PKc"/>
    <property type="match status" value="1"/>
</dbReference>
<evidence type="ECO:0000313" key="5">
    <source>
        <dbReference type="Proteomes" id="UP000654075"/>
    </source>
</evidence>
<dbReference type="GO" id="GO:0004674">
    <property type="term" value="F:protein serine/threonine kinase activity"/>
    <property type="evidence" value="ECO:0007669"/>
    <property type="project" value="TreeGrafter"/>
</dbReference>
<dbReference type="InterPro" id="IPR017441">
    <property type="entry name" value="Protein_kinase_ATP_BS"/>
</dbReference>
<reference evidence="4" key="1">
    <citation type="submission" date="2021-02" db="EMBL/GenBank/DDBJ databases">
        <authorList>
            <person name="Dougan E. K."/>
            <person name="Rhodes N."/>
            <person name="Thang M."/>
            <person name="Chan C."/>
        </authorList>
    </citation>
    <scope>NUCLEOTIDE SEQUENCE</scope>
</reference>
<feature type="binding site" evidence="1">
    <location>
        <position position="139"/>
    </location>
    <ligand>
        <name>ATP</name>
        <dbReference type="ChEBI" id="CHEBI:30616"/>
    </ligand>
</feature>
<feature type="region of interest" description="Disordered" evidence="2">
    <location>
        <begin position="37"/>
        <end position="62"/>
    </location>
</feature>
<feature type="non-terminal residue" evidence="4">
    <location>
        <position position="241"/>
    </location>
</feature>
<dbReference type="Gene3D" id="1.10.510.10">
    <property type="entry name" value="Transferase(Phosphotransferase) domain 1"/>
    <property type="match status" value="1"/>
</dbReference>
<dbReference type="PROSITE" id="PS00107">
    <property type="entry name" value="PROTEIN_KINASE_ATP"/>
    <property type="match status" value="1"/>
</dbReference>
<dbReference type="SMART" id="SM00219">
    <property type="entry name" value="TyrKc"/>
    <property type="match status" value="1"/>
</dbReference>
<dbReference type="PROSITE" id="PS50011">
    <property type="entry name" value="PROTEIN_KINASE_DOM"/>
    <property type="match status" value="1"/>
</dbReference>
<sequence length="241" mass="26361">METGQRIEFLRLRLMKADLTKEKVLRFEAEHEVINGPYSKNASKSNSSSPGQTTQEQSAVMTGDTASMATTAIIFGRSLTEEMLVLQLRSMTCIAEREHWLLNADHLECYDLGSSGLLGQGSFGMVLRGKYLGVPVAVKVPKLADCRGISSLANELRVFRRLRHPYIVAFYGALIADNADLVLVEELVDGPSLLNFVLTRSSPLDAATQRKVLLCICSALVYLHGQVPTVVHGDLGANNVI</sequence>
<dbReference type="Pfam" id="PF07714">
    <property type="entry name" value="PK_Tyr_Ser-Thr"/>
    <property type="match status" value="1"/>
</dbReference>
<accession>A0A813E1X6</accession>
<evidence type="ECO:0000259" key="3">
    <source>
        <dbReference type="PROSITE" id="PS50011"/>
    </source>
</evidence>
<proteinExistence type="predicted"/>
<feature type="domain" description="Protein kinase" evidence="3">
    <location>
        <begin position="112"/>
        <end position="241"/>
    </location>
</feature>
<keyword evidence="1" id="KW-0547">Nucleotide-binding</keyword>
<dbReference type="EMBL" id="CAJNNV010006620">
    <property type="protein sequence ID" value="CAE8593839.1"/>
    <property type="molecule type" value="Genomic_DNA"/>
</dbReference>
<dbReference type="AlphaFoldDB" id="A0A813E1X6"/>
<dbReference type="InterPro" id="IPR051681">
    <property type="entry name" value="Ser/Thr_Kinases-Pseudokinases"/>
</dbReference>
<name>A0A813E1X6_POLGL</name>
<dbReference type="GO" id="GO:0004713">
    <property type="term" value="F:protein tyrosine kinase activity"/>
    <property type="evidence" value="ECO:0007669"/>
    <property type="project" value="InterPro"/>
</dbReference>
<dbReference type="InterPro" id="IPR000719">
    <property type="entry name" value="Prot_kinase_dom"/>
</dbReference>
<protein>
    <recommendedName>
        <fullName evidence="3">Protein kinase domain-containing protein</fullName>
    </recommendedName>
</protein>
<dbReference type="InterPro" id="IPR001245">
    <property type="entry name" value="Ser-Thr/Tyr_kinase_cat_dom"/>
</dbReference>
<keyword evidence="5" id="KW-1185">Reference proteome</keyword>
<dbReference type="PANTHER" id="PTHR44329">
    <property type="entry name" value="SERINE/THREONINE-PROTEIN KINASE TNNI3K-RELATED"/>
    <property type="match status" value="1"/>
</dbReference>
<evidence type="ECO:0000256" key="1">
    <source>
        <dbReference type="PROSITE-ProRule" id="PRU10141"/>
    </source>
</evidence>
<feature type="compositionally biased region" description="Low complexity" evidence="2">
    <location>
        <begin position="39"/>
        <end position="49"/>
    </location>
</feature>
<dbReference type="GO" id="GO:0005524">
    <property type="term" value="F:ATP binding"/>
    <property type="evidence" value="ECO:0007669"/>
    <property type="project" value="UniProtKB-UniRule"/>
</dbReference>
<dbReference type="OrthoDB" id="2802511at2759"/>
<dbReference type="Proteomes" id="UP000654075">
    <property type="component" value="Unassembled WGS sequence"/>
</dbReference>
<evidence type="ECO:0000256" key="2">
    <source>
        <dbReference type="SAM" id="MobiDB-lite"/>
    </source>
</evidence>